<name>A0A3S5H777_LEIDO</name>
<proteinExistence type="predicted"/>
<evidence type="ECO:0000313" key="3">
    <source>
        <dbReference type="Proteomes" id="UP000274082"/>
    </source>
</evidence>
<dbReference type="EMBL" id="CP029518">
    <property type="protein sequence ID" value="AYU78279.1"/>
    <property type="molecule type" value="Genomic_DNA"/>
</dbReference>
<keyword evidence="3" id="KW-1185">Reference proteome</keyword>
<feature type="region of interest" description="Disordered" evidence="1">
    <location>
        <begin position="1"/>
        <end position="137"/>
    </location>
</feature>
<feature type="region of interest" description="Disordered" evidence="1">
    <location>
        <begin position="161"/>
        <end position="312"/>
    </location>
</feature>
<dbReference type="VEuPathDB" id="TriTrypDB:LdCL_190023200"/>
<gene>
    <name evidence="2" type="ORF">LdCL_190023200</name>
</gene>
<reference evidence="2 3" key="1">
    <citation type="journal article" date="2018" name="Sci. Rep.">
        <title>A complete Leishmania donovani reference genome identifies novel genetic variations associated with virulence.</title>
        <authorList>
            <person name="Lypaczewski P."/>
            <person name="Hoshizaki J."/>
            <person name="Zhang W.-W."/>
            <person name="McCall L.-I."/>
            <person name="Torcivia-Rodriguez J."/>
            <person name="Simonyan V."/>
            <person name="Kaur A."/>
            <person name="Dewar K."/>
            <person name="Matlashewski G."/>
        </authorList>
    </citation>
    <scope>NUCLEOTIDE SEQUENCE [LARGE SCALE GENOMIC DNA]</scope>
    <source>
        <strain evidence="2 3">LdCL</strain>
    </source>
</reference>
<evidence type="ECO:0000313" key="2">
    <source>
        <dbReference type="EMBL" id="AYU78279.1"/>
    </source>
</evidence>
<evidence type="ECO:0000256" key="1">
    <source>
        <dbReference type="SAM" id="MobiDB-lite"/>
    </source>
</evidence>
<sequence length="312" mass="33924">MRTRQASEAEPPLQTPAPPRSAVAPPQMRTRQASEAEPPLQTPAPPRSAVVRRRMRTRQASEAEPPLQTPAPPRSACARPQMRTRQASEAEPPLQTPAPPRSAVTRRRMRTRQASEAEPPLQTPAPNRSAGALQCGRTREELAEYSAATSLEEQLAAPYQEDVKSAAGAARSWNQTHHRAAAYDAEARSHRVGPPPRSAVALRPMRTRQASEAEPPLQTPAPPRSAGALQCGRRREERAEYSAATSLEEQLAAPYQEDVKSAAGAARSWNQTHHRAAAYDAEARSHRVGPPPRSAGVRHPMRTRPASEGECG</sequence>
<dbReference type="AlphaFoldDB" id="A0A3S5H777"/>
<protein>
    <submittedName>
        <fullName evidence="2">Uncharacterized protein</fullName>
    </submittedName>
</protein>
<accession>A0A3S5H777</accession>
<organism evidence="2 3">
    <name type="scientific">Leishmania donovani</name>
    <dbReference type="NCBI Taxonomy" id="5661"/>
    <lineage>
        <taxon>Eukaryota</taxon>
        <taxon>Discoba</taxon>
        <taxon>Euglenozoa</taxon>
        <taxon>Kinetoplastea</taxon>
        <taxon>Metakinetoplastina</taxon>
        <taxon>Trypanosomatida</taxon>
        <taxon>Trypanosomatidae</taxon>
        <taxon>Leishmaniinae</taxon>
        <taxon>Leishmania</taxon>
    </lineage>
</organism>
<dbReference type="Proteomes" id="UP000274082">
    <property type="component" value="Chromosome 19"/>
</dbReference>